<dbReference type="Proteomes" id="UP001055307">
    <property type="component" value="Unassembled WGS sequence"/>
</dbReference>
<reference evidence="1" key="2">
    <citation type="submission" date="2021-08" db="EMBL/GenBank/DDBJ databases">
        <authorList>
            <person name="Tani A."/>
            <person name="Ola A."/>
            <person name="Ogura Y."/>
            <person name="Katsura K."/>
            <person name="Hayashi T."/>
        </authorList>
    </citation>
    <scope>NUCLEOTIDE SEQUENCE</scope>
    <source>
        <strain evidence="1">DSM 21893</strain>
    </source>
</reference>
<name>A0AAV4Z511_9HYPH</name>
<evidence type="ECO:0000313" key="2">
    <source>
        <dbReference type="Proteomes" id="UP001055307"/>
    </source>
</evidence>
<reference evidence="1" key="1">
    <citation type="journal article" date="2016" name="Front. Microbiol.">
        <title>Genome Sequence of the Piezophilic, Mesophilic Sulfate-Reducing Bacterium Desulfovibrio indicus J2T.</title>
        <authorList>
            <person name="Cao J."/>
            <person name="Maignien L."/>
            <person name="Shao Z."/>
            <person name="Alain K."/>
            <person name="Jebbar M."/>
        </authorList>
    </citation>
    <scope>NUCLEOTIDE SEQUENCE</scope>
    <source>
        <strain evidence="1">DSM 21893</strain>
    </source>
</reference>
<sequence>MTDQEITRLVSEVLREQVPEAGFLGAEAVSSSDFDGDPVIKIVARYQRRPDTKPDPLLNASHILRSALISRGEDRFILLKNDVASEKQTESDID</sequence>
<dbReference type="RefSeq" id="WP_147829579.1">
    <property type="nucleotide sequence ID" value="NZ_BPQF01000007.1"/>
</dbReference>
<accession>A0AAV4Z511</accession>
<protein>
    <submittedName>
        <fullName evidence="1">Uncharacterized protein</fullName>
    </submittedName>
</protein>
<keyword evidence="2" id="KW-1185">Reference proteome</keyword>
<dbReference type="EMBL" id="BPQF01000007">
    <property type="protein sequence ID" value="GJD38665.1"/>
    <property type="molecule type" value="Genomic_DNA"/>
</dbReference>
<gene>
    <name evidence="1" type="ORF">OICFNHDK_1114</name>
</gene>
<proteinExistence type="predicted"/>
<comment type="caution">
    <text evidence="1">The sequence shown here is derived from an EMBL/GenBank/DDBJ whole genome shotgun (WGS) entry which is preliminary data.</text>
</comment>
<dbReference type="AlphaFoldDB" id="A0AAV4Z511"/>
<evidence type="ECO:0000313" key="1">
    <source>
        <dbReference type="EMBL" id="GJD38665.1"/>
    </source>
</evidence>
<organism evidence="1 2">
    <name type="scientific">Methylobacterium bullatum</name>
    <dbReference type="NCBI Taxonomy" id="570505"/>
    <lineage>
        <taxon>Bacteria</taxon>
        <taxon>Pseudomonadati</taxon>
        <taxon>Pseudomonadota</taxon>
        <taxon>Alphaproteobacteria</taxon>
        <taxon>Hyphomicrobiales</taxon>
        <taxon>Methylobacteriaceae</taxon>
        <taxon>Methylobacterium</taxon>
    </lineage>
</organism>